<reference evidence="1 2" key="1">
    <citation type="submission" date="2014-04" db="EMBL/GenBank/DDBJ databases">
        <authorList>
            <consortium name="DOE Joint Genome Institute"/>
            <person name="Kuo A."/>
            <person name="Girlanda M."/>
            <person name="Perotto S."/>
            <person name="Kohler A."/>
            <person name="Nagy L.G."/>
            <person name="Floudas D."/>
            <person name="Copeland A."/>
            <person name="Barry K.W."/>
            <person name="Cichocki N."/>
            <person name="Veneault-Fourrey C."/>
            <person name="LaButti K."/>
            <person name="Lindquist E.A."/>
            <person name="Lipzen A."/>
            <person name="Lundell T."/>
            <person name="Morin E."/>
            <person name="Murat C."/>
            <person name="Sun H."/>
            <person name="Tunlid A."/>
            <person name="Henrissat B."/>
            <person name="Grigoriev I.V."/>
            <person name="Hibbett D.S."/>
            <person name="Martin F."/>
            <person name="Nordberg H.P."/>
            <person name="Cantor M.N."/>
            <person name="Hua S.X."/>
        </authorList>
    </citation>
    <scope>NUCLEOTIDE SEQUENCE [LARGE SCALE GENOMIC DNA]</scope>
    <source>
        <strain evidence="1 2">MUT 4182</strain>
    </source>
</reference>
<keyword evidence="2" id="KW-1185">Reference proteome</keyword>
<sequence length="426" mass="47932">MSHLTVHLFEKVPDDVLENVIYFYQSVTKYHNTFDILRAITPLNARLVCRRWSQVITANPQFWTDVFIQDDVNLNIMKLQLQRTGQCLPLRLWVASRALTGTLALGVILPYSKRLEGIFLEPLPRLSVCGPTNRSVTFALQVKLADLQKWLGMPLPNLQYLHLGGLTVNGNPHTIQISLLNLEKLSFGMTVPRFFFPESRLRYLGFINSLVTMQKLFGYLSHCEETLEKLCLDGVTMTDVDAPGEGFPSLVMPHVTELIIQTPGGDGLAELLLTNIYYPELHFLTFGASPGTRFGPWHQPPSGGIHLQNLEVLDFDDGILSARAFQDVLEGAPNIRKLVMPRFNSEDSKAAVDALVAWGAREGKDTSRLVEVVATDLRPKDMIRIIEALPSIRTLDMSRALKKGKQAGDLEEWKWLKDRVYNPVGL</sequence>
<dbReference type="SUPFAM" id="SSF81383">
    <property type="entry name" value="F-box domain"/>
    <property type="match status" value="1"/>
</dbReference>
<evidence type="ECO:0008006" key="3">
    <source>
        <dbReference type="Google" id="ProtNLM"/>
    </source>
</evidence>
<dbReference type="HOGENOM" id="CLU_644345_0_0_1"/>
<reference evidence="2" key="2">
    <citation type="submission" date="2015-01" db="EMBL/GenBank/DDBJ databases">
        <title>Evolutionary Origins and Diversification of the Mycorrhizal Mutualists.</title>
        <authorList>
            <consortium name="DOE Joint Genome Institute"/>
            <consortium name="Mycorrhizal Genomics Consortium"/>
            <person name="Kohler A."/>
            <person name="Kuo A."/>
            <person name="Nagy L.G."/>
            <person name="Floudas D."/>
            <person name="Copeland A."/>
            <person name="Barry K.W."/>
            <person name="Cichocki N."/>
            <person name="Veneault-Fourrey C."/>
            <person name="LaButti K."/>
            <person name="Lindquist E.A."/>
            <person name="Lipzen A."/>
            <person name="Lundell T."/>
            <person name="Morin E."/>
            <person name="Murat C."/>
            <person name="Riley R."/>
            <person name="Ohm R."/>
            <person name="Sun H."/>
            <person name="Tunlid A."/>
            <person name="Henrissat B."/>
            <person name="Grigoriev I.V."/>
            <person name="Hibbett D.S."/>
            <person name="Martin F."/>
        </authorList>
    </citation>
    <scope>NUCLEOTIDE SEQUENCE [LARGE SCALE GENOMIC DNA]</scope>
    <source>
        <strain evidence="2">MUT 4182</strain>
    </source>
</reference>
<dbReference type="OrthoDB" id="3216933at2759"/>
<dbReference type="EMBL" id="KN823169">
    <property type="protein sequence ID" value="KIO20591.1"/>
    <property type="molecule type" value="Genomic_DNA"/>
</dbReference>
<dbReference type="AlphaFoldDB" id="A0A0C3Q8G6"/>
<evidence type="ECO:0000313" key="1">
    <source>
        <dbReference type="EMBL" id="KIO20591.1"/>
    </source>
</evidence>
<dbReference type="InterPro" id="IPR032675">
    <property type="entry name" value="LRR_dom_sf"/>
</dbReference>
<dbReference type="InterPro" id="IPR036047">
    <property type="entry name" value="F-box-like_dom_sf"/>
</dbReference>
<evidence type="ECO:0000313" key="2">
    <source>
        <dbReference type="Proteomes" id="UP000054248"/>
    </source>
</evidence>
<organism evidence="1 2">
    <name type="scientific">Tulasnella calospora MUT 4182</name>
    <dbReference type="NCBI Taxonomy" id="1051891"/>
    <lineage>
        <taxon>Eukaryota</taxon>
        <taxon>Fungi</taxon>
        <taxon>Dikarya</taxon>
        <taxon>Basidiomycota</taxon>
        <taxon>Agaricomycotina</taxon>
        <taxon>Agaricomycetes</taxon>
        <taxon>Cantharellales</taxon>
        <taxon>Tulasnellaceae</taxon>
        <taxon>Tulasnella</taxon>
    </lineage>
</organism>
<protein>
    <recommendedName>
        <fullName evidence="3">F-box domain-containing protein</fullName>
    </recommendedName>
</protein>
<dbReference type="Proteomes" id="UP000054248">
    <property type="component" value="Unassembled WGS sequence"/>
</dbReference>
<dbReference type="SUPFAM" id="SSF52047">
    <property type="entry name" value="RNI-like"/>
    <property type="match status" value="1"/>
</dbReference>
<proteinExistence type="predicted"/>
<gene>
    <name evidence="1" type="ORF">M407DRAFT_10815</name>
</gene>
<dbReference type="Gene3D" id="3.80.10.10">
    <property type="entry name" value="Ribonuclease Inhibitor"/>
    <property type="match status" value="1"/>
</dbReference>
<name>A0A0C3Q8G6_9AGAM</name>
<accession>A0A0C3Q8G6</accession>